<gene>
    <name evidence="2" type="ORF">NTE_00543</name>
</gene>
<dbReference type="Proteomes" id="UP000028194">
    <property type="component" value="Chromosome"/>
</dbReference>
<evidence type="ECO:0000256" key="1">
    <source>
        <dbReference type="SAM" id="MobiDB-lite"/>
    </source>
</evidence>
<organism evidence="2 3">
    <name type="scientific">Candidatus Nitrososphaera evergladensis SR1</name>
    <dbReference type="NCBI Taxonomy" id="1459636"/>
    <lineage>
        <taxon>Archaea</taxon>
        <taxon>Nitrososphaerota</taxon>
        <taxon>Nitrososphaeria</taxon>
        <taxon>Nitrososphaerales</taxon>
        <taxon>Nitrososphaeraceae</taxon>
        <taxon>Nitrososphaera</taxon>
    </lineage>
</organism>
<evidence type="ECO:0000313" key="2">
    <source>
        <dbReference type="EMBL" id="AIF82624.1"/>
    </source>
</evidence>
<dbReference type="KEGG" id="nev:NTE_00543"/>
<evidence type="ECO:0000313" key="3">
    <source>
        <dbReference type="Proteomes" id="UP000028194"/>
    </source>
</evidence>
<name>A0A075MTK7_9ARCH</name>
<reference evidence="2 3" key="1">
    <citation type="journal article" date="2014" name="PLoS ONE">
        <title>Genome Sequence of Candidatus Nitrososphaera evergladensis from Group I.1b Enriched from Everglades Soil Reveals Novel Genomic Features of the Ammonia-Oxidizing Archaea.</title>
        <authorList>
            <person name="Zhalnina K.V."/>
            <person name="Dias R."/>
            <person name="Leonard M.T."/>
            <person name="Dorr de Quadros P."/>
            <person name="Camargo F.A."/>
            <person name="Drew J.C."/>
            <person name="Farmerie W.G."/>
            <person name="Daroub S.H."/>
            <person name="Triplett E.W."/>
        </authorList>
    </citation>
    <scope>NUCLEOTIDE SEQUENCE [LARGE SCALE GENOMIC DNA]</scope>
    <source>
        <strain evidence="2 3">SR1</strain>
    </source>
</reference>
<keyword evidence="3" id="KW-1185">Reference proteome</keyword>
<dbReference type="GeneID" id="41596413"/>
<accession>A0A075MTK7</accession>
<dbReference type="RefSeq" id="WP_148699558.1">
    <property type="nucleotide sequence ID" value="NZ_CP007174.1"/>
</dbReference>
<protein>
    <submittedName>
        <fullName evidence="2">Uncharacterized protein</fullName>
    </submittedName>
</protein>
<dbReference type="EMBL" id="CP007174">
    <property type="protein sequence ID" value="AIF82624.1"/>
    <property type="molecule type" value="Genomic_DNA"/>
</dbReference>
<feature type="compositionally biased region" description="Low complexity" evidence="1">
    <location>
        <begin position="124"/>
        <end position="141"/>
    </location>
</feature>
<sequence length="367" mass="39359">MFSDGSSLRVFVAIVLASGLVTAGLVHVSFAEIQIAGGNNNNNSDNNNNNTYSNLQFGIENIEFPNGWARTVQEQNSTAGTPDEITITLKLENATGTTTQSSSPPGVANPFSLFSSFSSPTNGNISSSLDNDNNNGAAANDPFSPTITIKLQKGDALQRQLATEQNQTEGQEIDLFAQNPYCKPLNPNDDNGTGNSGNNNNNTAIINGHNFTVTEQECDMAPILKLFLGAFFAGFANLANNNTNLNNNNSSSILDNNNTANGSSGTNTTGTNQETTTANSASTTNTTTATGTDADKIANFLDTLHNITTTEKRYTYTSASSNLRVELSYSALTFVSIEDFEIKAKHYQRYLPVFENIVHSVKIQQEE</sequence>
<feature type="region of interest" description="Disordered" evidence="1">
    <location>
        <begin position="250"/>
        <end position="289"/>
    </location>
</feature>
<feature type="region of interest" description="Disordered" evidence="1">
    <location>
        <begin position="124"/>
        <end position="143"/>
    </location>
</feature>
<proteinExistence type="predicted"/>
<dbReference type="AlphaFoldDB" id="A0A075MTK7"/>
<dbReference type="HOGENOM" id="CLU_753559_0_0_2"/>